<comment type="catalytic activity">
    <reaction evidence="8">
        <text>L-seryl-[protein] + ATP = O-phospho-L-seryl-[protein] + ADP + H(+)</text>
        <dbReference type="Rhea" id="RHEA:17989"/>
        <dbReference type="Rhea" id="RHEA-COMP:9863"/>
        <dbReference type="Rhea" id="RHEA-COMP:11604"/>
        <dbReference type="ChEBI" id="CHEBI:15378"/>
        <dbReference type="ChEBI" id="CHEBI:29999"/>
        <dbReference type="ChEBI" id="CHEBI:30616"/>
        <dbReference type="ChEBI" id="CHEBI:83421"/>
        <dbReference type="ChEBI" id="CHEBI:456216"/>
        <dbReference type="EC" id="2.7.11.1"/>
    </reaction>
</comment>
<evidence type="ECO:0000256" key="3">
    <source>
        <dbReference type="ARBA" id="ARBA00022679"/>
    </source>
</evidence>
<dbReference type="SUPFAM" id="SSF56112">
    <property type="entry name" value="Protein kinase-like (PK-like)"/>
    <property type="match status" value="1"/>
</dbReference>
<dbReference type="EC" id="2.7.11.1" evidence="1"/>
<evidence type="ECO:0000259" key="10">
    <source>
        <dbReference type="PROSITE" id="PS50011"/>
    </source>
</evidence>
<feature type="region of interest" description="Disordered" evidence="9">
    <location>
        <begin position="1"/>
        <end position="41"/>
    </location>
</feature>
<comment type="catalytic activity">
    <reaction evidence="7">
        <text>L-threonyl-[protein] + ATP = O-phospho-L-threonyl-[protein] + ADP + H(+)</text>
        <dbReference type="Rhea" id="RHEA:46608"/>
        <dbReference type="Rhea" id="RHEA-COMP:11060"/>
        <dbReference type="Rhea" id="RHEA-COMP:11605"/>
        <dbReference type="ChEBI" id="CHEBI:15378"/>
        <dbReference type="ChEBI" id="CHEBI:30013"/>
        <dbReference type="ChEBI" id="CHEBI:30616"/>
        <dbReference type="ChEBI" id="CHEBI:61977"/>
        <dbReference type="ChEBI" id="CHEBI:456216"/>
        <dbReference type="EC" id="2.7.11.1"/>
    </reaction>
</comment>
<feature type="domain" description="Protein kinase" evidence="10">
    <location>
        <begin position="90"/>
        <end position="363"/>
    </location>
</feature>
<keyword evidence="6" id="KW-0067">ATP-binding</keyword>
<keyword evidence="4" id="KW-0547">Nucleotide-binding</keyword>
<reference evidence="12" key="1">
    <citation type="submission" date="2023-07" db="EMBL/GenBank/DDBJ databases">
        <title>30 novel species of actinomycetes from the DSMZ collection.</title>
        <authorList>
            <person name="Nouioui I."/>
        </authorList>
    </citation>
    <scope>NUCLEOTIDE SEQUENCE [LARGE SCALE GENOMIC DNA]</scope>
    <source>
        <strain evidence="12">DSM 41886</strain>
    </source>
</reference>
<dbReference type="Pfam" id="PF16918">
    <property type="entry name" value="PknG_TPR"/>
    <property type="match status" value="1"/>
</dbReference>
<dbReference type="InterPro" id="IPR031636">
    <property type="entry name" value="PknG_TPR"/>
</dbReference>
<keyword evidence="2" id="KW-0723">Serine/threonine-protein kinase</keyword>
<evidence type="ECO:0000256" key="8">
    <source>
        <dbReference type="ARBA" id="ARBA00048679"/>
    </source>
</evidence>
<comment type="caution">
    <text evidence="11">The sequence shown here is derived from an EMBL/GenBank/DDBJ whole genome shotgun (WGS) entry which is preliminary data.</text>
</comment>
<dbReference type="Gene3D" id="1.25.40.10">
    <property type="entry name" value="Tetratricopeptide repeat domain"/>
    <property type="match status" value="1"/>
</dbReference>
<protein>
    <recommendedName>
        <fullName evidence="1">non-specific serine/threonine protein kinase</fullName>
        <ecNumber evidence="1">2.7.11.1</ecNumber>
    </recommendedName>
</protein>
<sequence>MSEPLPDHLGAYPLPTLPALSVPDPRSLLDPDPQPPRNGLRCGNPQCGWQVGAPFPGAPTRLTGFCRNCGTRYSLRPQLKVDEQLDNGRYRVLGCVAHGGLGWVYLAEDTRLKNRPIALKGVLNPHDARARAAMLEERDRMIAVTHDSVVRILDYVTHPGEQPVDYIVMEFVGGRSLREVVAESGPGGRPFGPRGPALTLDHVALYGGQVLSALQALHDRGLVYSDMKPDNVIHHGSRVVLIDLGGVQRAGDTARPPVITPRYASPEVAVDGGPPTVAHDVFTVGRTLAELVDAVAEPPAAGLGPTSLRRLLERATADQPRERFTSAAEMAGQLDGVLRELAAASTGHRHPAPSRVFTPTPVLLDDGLGAVPGLAHWQHRERAQYRDPGPVSPVLRHGRPEPFRVAVGLPVPVPHRADPAAAALRTLTPRDARGAVRQLESLLGPAEESGHGSVEVLLHLCRAHLRTGDSLPAGDAARAVERERAAARLARAAEALDARVPGGAAHDWRIAWHTGLCHLAAHDTAAAEREFGRVHAALPGEYAPKLALGYCAEQRDALADSERLYRAVWACDPQPDSAAFGLARIHLARGDRDEAARVLGLVPAMSLHSDAARIAALRIRAARLSPGPEGLPDPDSLLTVLRDLPQAAPALDGGAGAGAGAGQEHARLTAELREWALDWLRCVRRDPARAADRERLPELASELFCGRGTGRRGTGRRGTGGPGPQEPPTEQALRTALAQSFRDLAPQSTDRALHARLLDLSHAVAPRVWFRSGGPGRAGRAARRRR</sequence>
<keyword evidence="12" id="KW-1185">Reference proteome</keyword>
<evidence type="ECO:0000256" key="1">
    <source>
        <dbReference type="ARBA" id="ARBA00012513"/>
    </source>
</evidence>
<dbReference type="SUPFAM" id="SSF48452">
    <property type="entry name" value="TPR-like"/>
    <property type="match status" value="1"/>
</dbReference>
<keyword evidence="3" id="KW-0808">Transferase</keyword>
<dbReference type="InterPro" id="IPR011990">
    <property type="entry name" value="TPR-like_helical_dom_sf"/>
</dbReference>
<dbReference type="Proteomes" id="UP001183615">
    <property type="component" value="Unassembled WGS sequence"/>
</dbReference>
<dbReference type="RefSeq" id="WP_311615280.1">
    <property type="nucleotide sequence ID" value="NZ_JAVREV010000001.1"/>
</dbReference>
<gene>
    <name evidence="11" type="ORF">RM779_02510</name>
</gene>
<organism evidence="11 12">
    <name type="scientific">Streptomyces johnsoniae</name>
    <dbReference type="NCBI Taxonomy" id="3075532"/>
    <lineage>
        <taxon>Bacteria</taxon>
        <taxon>Bacillati</taxon>
        <taxon>Actinomycetota</taxon>
        <taxon>Actinomycetes</taxon>
        <taxon>Kitasatosporales</taxon>
        <taxon>Streptomycetaceae</taxon>
        <taxon>Streptomyces</taxon>
    </lineage>
</organism>
<dbReference type="InterPro" id="IPR000719">
    <property type="entry name" value="Prot_kinase_dom"/>
</dbReference>
<dbReference type="PANTHER" id="PTHR24363">
    <property type="entry name" value="SERINE/THREONINE PROTEIN KINASE"/>
    <property type="match status" value="1"/>
</dbReference>
<dbReference type="Pfam" id="PF00069">
    <property type="entry name" value="Pkinase"/>
    <property type="match status" value="1"/>
</dbReference>
<evidence type="ECO:0000313" key="12">
    <source>
        <dbReference type="Proteomes" id="UP001183615"/>
    </source>
</evidence>
<dbReference type="CDD" id="cd14014">
    <property type="entry name" value="STKc_PknB_like"/>
    <property type="match status" value="1"/>
</dbReference>
<evidence type="ECO:0000256" key="4">
    <source>
        <dbReference type="ARBA" id="ARBA00022741"/>
    </source>
</evidence>
<evidence type="ECO:0000256" key="9">
    <source>
        <dbReference type="SAM" id="MobiDB-lite"/>
    </source>
</evidence>
<dbReference type="PROSITE" id="PS50011">
    <property type="entry name" value="PROTEIN_KINASE_DOM"/>
    <property type="match status" value="1"/>
</dbReference>
<evidence type="ECO:0000256" key="6">
    <source>
        <dbReference type="ARBA" id="ARBA00022840"/>
    </source>
</evidence>
<evidence type="ECO:0000256" key="7">
    <source>
        <dbReference type="ARBA" id="ARBA00047899"/>
    </source>
</evidence>
<proteinExistence type="predicted"/>
<evidence type="ECO:0000256" key="5">
    <source>
        <dbReference type="ARBA" id="ARBA00022777"/>
    </source>
</evidence>
<evidence type="ECO:0000256" key="2">
    <source>
        <dbReference type="ARBA" id="ARBA00022527"/>
    </source>
</evidence>
<dbReference type="PANTHER" id="PTHR24363:SF0">
    <property type="entry name" value="SERINE_THREONINE KINASE LIKE DOMAIN CONTAINING 1"/>
    <property type="match status" value="1"/>
</dbReference>
<dbReference type="EMBL" id="JAVREV010000001">
    <property type="protein sequence ID" value="MDT0441476.1"/>
    <property type="molecule type" value="Genomic_DNA"/>
</dbReference>
<dbReference type="Gene3D" id="3.30.200.20">
    <property type="entry name" value="Phosphorylase Kinase, domain 1"/>
    <property type="match status" value="1"/>
</dbReference>
<feature type="region of interest" description="Disordered" evidence="9">
    <location>
        <begin position="706"/>
        <end position="729"/>
    </location>
</feature>
<name>A0ABU2RXJ6_9ACTN</name>
<evidence type="ECO:0000313" key="11">
    <source>
        <dbReference type="EMBL" id="MDT0441476.1"/>
    </source>
</evidence>
<dbReference type="Gene3D" id="1.10.510.10">
    <property type="entry name" value="Transferase(Phosphotransferase) domain 1"/>
    <property type="match status" value="1"/>
</dbReference>
<keyword evidence="5" id="KW-0418">Kinase</keyword>
<accession>A0ABU2RXJ6</accession>
<dbReference type="InterPro" id="IPR011009">
    <property type="entry name" value="Kinase-like_dom_sf"/>
</dbReference>
<dbReference type="SMART" id="SM00220">
    <property type="entry name" value="S_TKc"/>
    <property type="match status" value="1"/>
</dbReference>